<name>A0ABQ5H510_9ASTR</name>
<organism evidence="3 4">
    <name type="scientific">Tanacetum coccineum</name>
    <dbReference type="NCBI Taxonomy" id="301880"/>
    <lineage>
        <taxon>Eukaryota</taxon>
        <taxon>Viridiplantae</taxon>
        <taxon>Streptophyta</taxon>
        <taxon>Embryophyta</taxon>
        <taxon>Tracheophyta</taxon>
        <taxon>Spermatophyta</taxon>
        <taxon>Magnoliopsida</taxon>
        <taxon>eudicotyledons</taxon>
        <taxon>Gunneridae</taxon>
        <taxon>Pentapetalae</taxon>
        <taxon>asterids</taxon>
        <taxon>campanulids</taxon>
        <taxon>Asterales</taxon>
        <taxon>Asteraceae</taxon>
        <taxon>Asteroideae</taxon>
        <taxon>Anthemideae</taxon>
        <taxon>Anthemidinae</taxon>
        <taxon>Tanacetum</taxon>
    </lineage>
</organism>
<dbReference type="GO" id="GO:0003964">
    <property type="term" value="F:RNA-directed DNA polymerase activity"/>
    <property type="evidence" value="ECO:0007669"/>
    <property type="project" value="UniProtKB-KW"/>
</dbReference>
<comment type="caution">
    <text evidence="3">The sequence shown here is derived from an EMBL/GenBank/DDBJ whole genome shotgun (WGS) entry which is preliminary data.</text>
</comment>
<evidence type="ECO:0000313" key="3">
    <source>
        <dbReference type="EMBL" id="GJT82699.1"/>
    </source>
</evidence>
<keyword evidence="3" id="KW-0808">Transferase</keyword>
<evidence type="ECO:0000256" key="1">
    <source>
        <dbReference type="SAM" id="MobiDB-lite"/>
    </source>
</evidence>
<dbReference type="InterPro" id="IPR005162">
    <property type="entry name" value="Retrotrans_gag_dom"/>
</dbReference>
<keyword evidence="3" id="KW-0548">Nucleotidyltransferase</keyword>
<gene>
    <name evidence="3" type="ORF">Tco_1057041</name>
</gene>
<proteinExistence type="predicted"/>
<dbReference type="Pfam" id="PF03732">
    <property type="entry name" value="Retrotrans_gag"/>
    <property type="match status" value="1"/>
</dbReference>
<dbReference type="Proteomes" id="UP001151760">
    <property type="component" value="Unassembled WGS sequence"/>
</dbReference>
<evidence type="ECO:0000259" key="2">
    <source>
        <dbReference type="Pfam" id="PF03732"/>
    </source>
</evidence>
<feature type="compositionally biased region" description="Acidic residues" evidence="1">
    <location>
        <begin position="73"/>
        <end position="109"/>
    </location>
</feature>
<protein>
    <submittedName>
        <fullName evidence="3">Reverse transcriptase domain-containing protein</fullName>
    </submittedName>
</protein>
<evidence type="ECO:0000313" key="4">
    <source>
        <dbReference type="Proteomes" id="UP001151760"/>
    </source>
</evidence>
<keyword evidence="3" id="KW-0695">RNA-directed DNA polymerase</keyword>
<feature type="region of interest" description="Disordered" evidence="1">
    <location>
        <begin position="50"/>
        <end position="109"/>
    </location>
</feature>
<sequence>MGLYRITVDITRPHDSGIPSYLPSRDRLYLLMFPSLFWYHPFNYVPGPEEPEQAPLSPNYVPGPEYCFQRQSEEDDDEEPEEDPIDYPVDGGDDEMDEMDIDEDDDMDIDANKEDEDDEMDVKVDEEAEEEHLAPAYPVVVALPATAPRYTNSIALLYHPGPDSECQTVAISSSPPAFTTYLHGPSSPPQIPFPHNTTSPVLTTPPPRKRAPPLRWAENQLEVLGADYNFIATMDKRISNVTQRDMLDMGSRIHGMRLLNPTGSSDEYLHDVWDVGRQSQRQLLACRSIPIRDDGTCTRITRLFNETEARKSREAVGKIYDARILHLQAGDTCYRGRLMTLQGQLLHYNDSRTRWGSCTAKLPEVSGDLNAVARECTYQDCHEDQTSVICQGTEGVFELKPNASALTWWNSHVMTVTHDVAYSMTWVDLRKKMTDKYYPRNEMKKLEAELWNLKVIGTDVVKYNQRFQELAAFTVVRKFPRSPTKLTGKSGELLDMDPWKHRSFSKPKTMQEAIRDVQLN</sequence>
<feature type="domain" description="Retrotransposon gag" evidence="2">
    <location>
        <begin position="404"/>
        <end position="472"/>
    </location>
</feature>
<accession>A0ABQ5H510</accession>
<keyword evidence="4" id="KW-1185">Reference proteome</keyword>
<dbReference type="EMBL" id="BQNB010019192">
    <property type="protein sequence ID" value="GJT82699.1"/>
    <property type="molecule type" value="Genomic_DNA"/>
</dbReference>
<reference evidence="3" key="2">
    <citation type="submission" date="2022-01" db="EMBL/GenBank/DDBJ databases">
        <authorList>
            <person name="Yamashiro T."/>
            <person name="Shiraishi A."/>
            <person name="Satake H."/>
            <person name="Nakayama K."/>
        </authorList>
    </citation>
    <scope>NUCLEOTIDE SEQUENCE</scope>
</reference>
<reference evidence="3" key="1">
    <citation type="journal article" date="2022" name="Int. J. Mol. Sci.">
        <title>Draft Genome of Tanacetum Coccineum: Genomic Comparison of Closely Related Tanacetum-Family Plants.</title>
        <authorList>
            <person name="Yamashiro T."/>
            <person name="Shiraishi A."/>
            <person name="Nakayama K."/>
            <person name="Satake H."/>
        </authorList>
    </citation>
    <scope>NUCLEOTIDE SEQUENCE</scope>
</reference>